<comment type="similarity">
    <text evidence="1">Belongs to the NAD(P)H dehydrogenase (quinone) family.</text>
</comment>
<evidence type="ECO:0000313" key="6">
    <source>
        <dbReference type="Proteomes" id="UP001183629"/>
    </source>
</evidence>
<feature type="region of interest" description="Disordered" evidence="3">
    <location>
        <begin position="260"/>
        <end position="287"/>
    </location>
</feature>
<dbReference type="Proteomes" id="UP001183629">
    <property type="component" value="Unassembled WGS sequence"/>
</dbReference>
<reference evidence="5 6" key="1">
    <citation type="submission" date="2023-07" db="EMBL/GenBank/DDBJ databases">
        <title>Sequencing the genomes of 1000 actinobacteria strains.</title>
        <authorList>
            <person name="Klenk H.-P."/>
        </authorList>
    </citation>
    <scope>NUCLEOTIDE SEQUENCE [LARGE SCALE GENOMIC DNA]</scope>
    <source>
        <strain evidence="5 6">DSM 44711</strain>
    </source>
</reference>
<dbReference type="EMBL" id="JAVDYC010000001">
    <property type="protein sequence ID" value="MDR7319968.1"/>
    <property type="molecule type" value="Genomic_DNA"/>
</dbReference>
<name>A0AAE3ZHE8_9ACTN</name>
<evidence type="ECO:0000256" key="1">
    <source>
        <dbReference type="ARBA" id="ARBA00006252"/>
    </source>
</evidence>
<evidence type="ECO:0000259" key="4">
    <source>
        <dbReference type="Pfam" id="PF02525"/>
    </source>
</evidence>
<sequence>MTITHPPKPGAAHWIYAHPRRGSFNDRLFRAGIEELSTRYDVATSDLNAQRFDPVLGERDLGDLAAKPGNIAELAGEAYAAGRLPDDVRAEQAKLAAAELVVVQFPLWWYGPPAILKGWFDRVLTSGFAYGDHDTERNVPRRYGDGGLTGRRALVVVTAGDDAGTLGPRGISGDLESLLFPLTHGILWYVGIEPLDLHVVHDADTLDADAVDHEIDRLRERLRTVGTETPIRFRRLRDGDYRESRALRADLFPGRTDLGIHINPAPARPAPAPRDRDPAAVAPPAAR</sequence>
<dbReference type="RefSeq" id="WP_310408011.1">
    <property type="nucleotide sequence ID" value="NZ_JAVDYC010000001.1"/>
</dbReference>
<keyword evidence="2 5" id="KW-0560">Oxidoreductase</keyword>
<feature type="domain" description="Flavodoxin-like fold" evidence="4">
    <location>
        <begin position="14"/>
        <end position="222"/>
    </location>
</feature>
<dbReference type="GO" id="GO:0005829">
    <property type="term" value="C:cytosol"/>
    <property type="evidence" value="ECO:0007669"/>
    <property type="project" value="TreeGrafter"/>
</dbReference>
<evidence type="ECO:0000256" key="3">
    <source>
        <dbReference type="SAM" id="MobiDB-lite"/>
    </source>
</evidence>
<dbReference type="GO" id="GO:0003955">
    <property type="term" value="F:NAD(P)H dehydrogenase (quinone) activity"/>
    <property type="evidence" value="ECO:0007669"/>
    <property type="project" value="UniProtKB-EC"/>
</dbReference>
<dbReference type="Pfam" id="PF02525">
    <property type="entry name" value="Flavodoxin_2"/>
    <property type="match status" value="1"/>
</dbReference>
<comment type="caution">
    <text evidence="5">The sequence shown here is derived from an EMBL/GenBank/DDBJ whole genome shotgun (WGS) entry which is preliminary data.</text>
</comment>
<dbReference type="PANTHER" id="PTHR10204:SF34">
    <property type="entry name" value="NAD(P)H DEHYDROGENASE [QUINONE] 1 ISOFORM 1"/>
    <property type="match status" value="1"/>
</dbReference>
<proteinExistence type="inferred from homology"/>
<gene>
    <name evidence="5" type="ORF">J2S44_000218</name>
</gene>
<keyword evidence="6" id="KW-1185">Reference proteome</keyword>
<protein>
    <submittedName>
        <fullName evidence="5">NAD(P)H dehydrogenase (Quinone)</fullName>
        <ecNumber evidence="5">1.6.5.2</ecNumber>
    </submittedName>
</protein>
<dbReference type="InterPro" id="IPR029039">
    <property type="entry name" value="Flavoprotein-like_sf"/>
</dbReference>
<evidence type="ECO:0000256" key="2">
    <source>
        <dbReference type="ARBA" id="ARBA00023002"/>
    </source>
</evidence>
<accession>A0AAE3ZHE8</accession>
<dbReference type="PANTHER" id="PTHR10204">
    <property type="entry name" value="NAD P H OXIDOREDUCTASE-RELATED"/>
    <property type="match status" value="1"/>
</dbReference>
<evidence type="ECO:0000313" key="5">
    <source>
        <dbReference type="EMBL" id="MDR7319968.1"/>
    </source>
</evidence>
<dbReference type="AlphaFoldDB" id="A0AAE3ZHE8"/>
<dbReference type="SUPFAM" id="SSF52218">
    <property type="entry name" value="Flavoproteins"/>
    <property type="match status" value="1"/>
</dbReference>
<dbReference type="InterPro" id="IPR051545">
    <property type="entry name" value="NAD(P)H_dehydrogenase_qn"/>
</dbReference>
<dbReference type="Gene3D" id="3.40.50.360">
    <property type="match status" value="1"/>
</dbReference>
<organism evidence="5 6">
    <name type="scientific">Catenuloplanes niger</name>
    <dbReference type="NCBI Taxonomy" id="587534"/>
    <lineage>
        <taxon>Bacteria</taxon>
        <taxon>Bacillati</taxon>
        <taxon>Actinomycetota</taxon>
        <taxon>Actinomycetes</taxon>
        <taxon>Micromonosporales</taxon>
        <taxon>Micromonosporaceae</taxon>
        <taxon>Catenuloplanes</taxon>
    </lineage>
</organism>
<dbReference type="EC" id="1.6.5.2" evidence="5"/>
<dbReference type="InterPro" id="IPR003680">
    <property type="entry name" value="Flavodoxin_fold"/>
</dbReference>